<name>A0ABX0FP91_9BURK</name>
<gene>
    <name evidence="1" type="ORF">GW587_19515</name>
</gene>
<dbReference type="RefSeq" id="WP_166106284.1">
    <property type="nucleotide sequence ID" value="NZ_JAADJT010000009.1"/>
</dbReference>
<dbReference type="InterPro" id="IPR032866">
    <property type="entry name" value="Prok_Ub"/>
</dbReference>
<keyword evidence="2" id="KW-1185">Reference proteome</keyword>
<organism evidence="1 2">
    <name type="scientific">Duganella aceris</name>
    <dbReference type="NCBI Taxonomy" id="2703883"/>
    <lineage>
        <taxon>Bacteria</taxon>
        <taxon>Pseudomonadati</taxon>
        <taxon>Pseudomonadota</taxon>
        <taxon>Betaproteobacteria</taxon>
        <taxon>Burkholderiales</taxon>
        <taxon>Oxalobacteraceae</taxon>
        <taxon>Telluria group</taxon>
        <taxon>Duganella</taxon>
    </lineage>
</organism>
<dbReference type="InterPro" id="IPR022289">
    <property type="entry name" value="PRTRC_protein-C"/>
</dbReference>
<proteinExistence type="predicted"/>
<dbReference type="Proteomes" id="UP000666369">
    <property type="component" value="Unassembled WGS sequence"/>
</dbReference>
<reference evidence="2" key="1">
    <citation type="submission" date="2023-07" db="EMBL/GenBank/DDBJ databases">
        <title>Duganella aceri sp. nov., isolated from tree sap.</title>
        <authorList>
            <person name="Kim I.S."/>
        </authorList>
    </citation>
    <scope>NUCLEOTIDE SEQUENCE [LARGE SCALE GENOMIC DNA]</scope>
    <source>
        <strain evidence="2">SAP-35</strain>
    </source>
</reference>
<comment type="caution">
    <text evidence="1">The sequence shown here is derived from an EMBL/GenBank/DDBJ whole genome shotgun (WGS) entry which is preliminary data.</text>
</comment>
<evidence type="ECO:0000313" key="1">
    <source>
        <dbReference type="EMBL" id="NGZ86436.1"/>
    </source>
</evidence>
<evidence type="ECO:0000313" key="2">
    <source>
        <dbReference type="Proteomes" id="UP000666369"/>
    </source>
</evidence>
<dbReference type="NCBIfam" id="TIGR03738">
    <property type="entry name" value="PRTRC_C"/>
    <property type="match status" value="1"/>
</dbReference>
<dbReference type="Pfam" id="PF14454">
    <property type="entry name" value="Prok_Ub"/>
    <property type="match status" value="1"/>
</dbReference>
<protein>
    <submittedName>
        <fullName evidence="1">PRTRC system protein C</fullName>
    </submittedName>
</protein>
<sequence length="131" mass="14493">MKIEQLEREFSYNGVRLADPLPSMPLAQVRDFYANVYPEIVSADIEGPKQVGNKTIYTFRRAVGTKGGANLADMINDVAELLHANWLDAGDAEFIKDLQESLAKNEVIKIDCDSRMRLLGLHGKHCTASAA</sequence>
<dbReference type="EMBL" id="JAADJT010000009">
    <property type="protein sequence ID" value="NGZ86436.1"/>
    <property type="molecule type" value="Genomic_DNA"/>
</dbReference>
<accession>A0ABX0FP91</accession>